<proteinExistence type="predicted"/>
<protein>
    <submittedName>
        <fullName evidence="1">Uncharacterized protein</fullName>
    </submittedName>
</protein>
<dbReference type="EMBL" id="AWSU01000046">
    <property type="protein sequence ID" value="ERI79899.1"/>
    <property type="molecule type" value="Genomic_DNA"/>
</dbReference>
<reference evidence="1 2" key="1">
    <citation type="submission" date="2013-07" db="EMBL/GenBank/DDBJ databases">
        <authorList>
            <person name="Weinstock G."/>
            <person name="Sodergren E."/>
            <person name="Wylie T."/>
            <person name="Fulton L."/>
            <person name="Fulton R."/>
            <person name="Fronick C."/>
            <person name="O'Laughlin M."/>
            <person name="Godfrey J."/>
            <person name="Miner T."/>
            <person name="Herter B."/>
            <person name="Appelbaum E."/>
            <person name="Cordes M."/>
            <person name="Lek S."/>
            <person name="Wollam A."/>
            <person name="Pepin K.H."/>
            <person name="Palsikar V.B."/>
            <person name="Mitreva M."/>
            <person name="Wilson R.K."/>
        </authorList>
    </citation>
    <scope>NUCLEOTIDE SEQUENCE [LARGE SCALE GENOMIC DNA]</scope>
    <source>
        <strain evidence="1 2">ATCC 14940</strain>
    </source>
</reference>
<dbReference type="Proteomes" id="UP000016491">
    <property type="component" value="Unassembled WGS sequence"/>
</dbReference>
<accession>A0ABC9U2P2</accession>
<sequence length="53" mass="6006">MGPARNFLLFPACNTSILCLLMTAHNSHPFFEPVTRRLPMSCHIKFLLLSNGF</sequence>
<evidence type="ECO:0000313" key="2">
    <source>
        <dbReference type="Proteomes" id="UP000016491"/>
    </source>
</evidence>
<gene>
    <name evidence="1" type="ORF">CLOSYM_00608</name>
</gene>
<name>A0ABC9U2P2_CLOSY</name>
<evidence type="ECO:0000313" key="1">
    <source>
        <dbReference type="EMBL" id="ERI79899.1"/>
    </source>
</evidence>
<dbReference type="AlphaFoldDB" id="A0ABC9U2P2"/>
<comment type="caution">
    <text evidence="1">The sequence shown here is derived from an EMBL/GenBank/DDBJ whole genome shotgun (WGS) entry which is preliminary data.</text>
</comment>
<organism evidence="1 2">
    <name type="scientific">[Clostridium] symbiosum ATCC 14940</name>
    <dbReference type="NCBI Taxonomy" id="411472"/>
    <lineage>
        <taxon>Bacteria</taxon>
        <taxon>Bacillati</taxon>
        <taxon>Bacillota</taxon>
        <taxon>Clostridia</taxon>
        <taxon>Lachnospirales</taxon>
        <taxon>Lachnospiraceae</taxon>
        <taxon>Otoolea</taxon>
    </lineage>
</organism>